<evidence type="ECO:0000256" key="11">
    <source>
        <dbReference type="ARBA" id="ARBA00023108"/>
    </source>
</evidence>
<evidence type="ECO:0000256" key="16">
    <source>
        <dbReference type="PROSITE-ProRule" id="PRU00042"/>
    </source>
</evidence>
<organism evidence="19 20">
    <name type="scientific">Parambassis ranga</name>
    <name type="common">Indian glassy fish</name>
    <dbReference type="NCBI Taxonomy" id="210632"/>
    <lineage>
        <taxon>Eukaryota</taxon>
        <taxon>Metazoa</taxon>
        <taxon>Chordata</taxon>
        <taxon>Craniata</taxon>
        <taxon>Vertebrata</taxon>
        <taxon>Euteleostomi</taxon>
        <taxon>Actinopterygii</taxon>
        <taxon>Neopterygii</taxon>
        <taxon>Teleostei</taxon>
        <taxon>Neoteleostei</taxon>
        <taxon>Acanthomorphata</taxon>
        <taxon>Ovalentaria</taxon>
        <taxon>Ambassidae</taxon>
        <taxon>Parambassis</taxon>
    </lineage>
</organism>
<dbReference type="OrthoDB" id="10018191at2759"/>
<evidence type="ECO:0000256" key="9">
    <source>
        <dbReference type="ARBA" id="ARBA00022833"/>
    </source>
</evidence>
<dbReference type="FunFam" id="3.30.160.60:FF:000419">
    <property type="entry name" value="Early growth response protein 4"/>
    <property type="match status" value="1"/>
</dbReference>
<dbReference type="GO" id="GO:0000978">
    <property type="term" value="F:RNA polymerase II cis-regulatory region sequence-specific DNA binding"/>
    <property type="evidence" value="ECO:0007669"/>
    <property type="project" value="TreeGrafter"/>
</dbReference>
<dbReference type="PANTHER" id="PTHR23235">
    <property type="entry name" value="KRUEPPEL-LIKE TRANSCRIPTION FACTOR"/>
    <property type="match status" value="1"/>
</dbReference>
<dbReference type="FunFam" id="3.30.160.60:FF:000097">
    <property type="entry name" value="Zinc finger protein"/>
    <property type="match status" value="1"/>
</dbReference>
<dbReference type="AlphaFoldDB" id="A0A6P7JS11"/>
<sequence>MTAKIVDEVSASLSSIVDSIPKDVCAAERGQPSETAIVFKEEAVGEDGHEGEPNENPDGKNLMSASELPLQYVATLRTHPVAFTGKFSVDSISAGPWTSGDVINVVSADIAAPESVTVPGSPSASSDIYAAGGGGGGDAADAGDGNMAHGQPDISHMYAPPHPHPHPHPHPAPSYSCSGDMYQDPSAGGYLATSTCAVSYHPPPSYSAPKPPVDGAALLSIMPDYGGFYQQSCQRDIQTAYSERKSLPYPLDSLRVPPPLTPLNTIRNFTLGAPSPAAEGPMAAAFPSHQNLPLRPILRPRKYPNRPSKTPVHQRPYPCPAESCDRRFSRSDELSRHLRIHTGHKPFQCRICMRNFSRSDHLTTHIRTHTGEKPFSCDQCGRKFARSDERRRHMKIHLRQKEKKSAAS</sequence>
<evidence type="ECO:0000256" key="5">
    <source>
        <dbReference type="ARBA" id="ARBA00022490"/>
    </source>
</evidence>
<keyword evidence="11" id="KW-0090">Biological rhythms</keyword>
<keyword evidence="10" id="KW-0805">Transcription regulation</keyword>
<dbReference type="GO" id="GO:0048511">
    <property type="term" value="P:rhythmic process"/>
    <property type="evidence" value="ECO:0007669"/>
    <property type="project" value="UniProtKB-KW"/>
</dbReference>
<evidence type="ECO:0000256" key="17">
    <source>
        <dbReference type="SAM" id="MobiDB-lite"/>
    </source>
</evidence>
<gene>
    <name evidence="20" type="primary">LOC114447576</name>
</gene>
<evidence type="ECO:0000256" key="1">
    <source>
        <dbReference type="ARBA" id="ARBA00003767"/>
    </source>
</evidence>
<dbReference type="GO" id="GO:0048568">
    <property type="term" value="P:embryonic organ development"/>
    <property type="evidence" value="ECO:0007669"/>
    <property type="project" value="UniProtKB-ARBA"/>
</dbReference>
<dbReference type="GO" id="GO:0048880">
    <property type="term" value="P:sensory system development"/>
    <property type="evidence" value="ECO:0007669"/>
    <property type="project" value="UniProtKB-ARBA"/>
</dbReference>
<dbReference type="InterPro" id="IPR013087">
    <property type="entry name" value="Znf_C2H2_type"/>
</dbReference>
<keyword evidence="6" id="KW-0479">Metal-binding</keyword>
<dbReference type="SMART" id="SM00355">
    <property type="entry name" value="ZnF_C2H2"/>
    <property type="match status" value="3"/>
</dbReference>
<evidence type="ECO:0000313" key="19">
    <source>
        <dbReference type="Proteomes" id="UP000515145"/>
    </source>
</evidence>
<dbReference type="GO" id="GO:0008270">
    <property type="term" value="F:zinc ion binding"/>
    <property type="evidence" value="ECO:0007669"/>
    <property type="project" value="UniProtKB-KW"/>
</dbReference>
<evidence type="ECO:0000256" key="6">
    <source>
        <dbReference type="ARBA" id="ARBA00022723"/>
    </source>
</evidence>
<keyword evidence="14" id="KW-0804">Transcription</keyword>
<dbReference type="Proteomes" id="UP000515145">
    <property type="component" value="Chromosome 15"/>
</dbReference>
<dbReference type="SUPFAM" id="SSF57667">
    <property type="entry name" value="beta-beta-alpha zinc fingers"/>
    <property type="match status" value="2"/>
</dbReference>
<comment type="similarity">
    <text evidence="4">Belongs to the EGR C2H2-type zinc-finger protein family.</text>
</comment>
<dbReference type="GO" id="GO:0000981">
    <property type="term" value="F:DNA-binding transcription factor activity, RNA polymerase II-specific"/>
    <property type="evidence" value="ECO:0007669"/>
    <property type="project" value="TreeGrafter"/>
</dbReference>
<dbReference type="InParanoid" id="A0A6P7JS11"/>
<evidence type="ECO:0000256" key="12">
    <source>
        <dbReference type="ARBA" id="ARBA00023125"/>
    </source>
</evidence>
<dbReference type="Pfam" id="PF00096">
    <property type="entry name" value="zf-C2H2"/>
    <property type="match status" value="3"/>
</dbReference>
<keyword evidence="12" id="KW-0238">DNA-binding</keyword>
<evidence type="ECO:0000256" key="8">
    <source>
        <dbReference type="ARBA" id="ARBA00022771"/>
    </source>
</evidence>
<dbReference type="GeneID" id="114447576"/>
<name>A0A6P7JS11_9TELE</name>
<feature type="domain" description="C2H2-type" evidence="18">
    <location>
        <begin position="347"/>
        <end position="374"/>
    </location>
</feature>
<feature type="region of interest" description="Disordered" evidence="17">
    <location>
        <begin position="43"/>
        <end position="63"/>
    </location>
</feature>
<accession>A0A6P7JS11</accession>
<evidence type="ECO:0000256" key="3">
    <source>
        <dbReference type="ARBA" id="ARBA00004496"/>
    </source>
</evidence>
<dbReference type="GO" id="GO:0005737">
    <property type="term" value="C:cytoplasm"/>
    <property type="evidence" value="ECO:0007669"/>
    <property type="project" value="UniProtKB-SubCell"/>
</dbReference>
<feature type="domain" description="C2H2-type" evidence="18">
    <location>
        <begin position="375"/>
        <end position="402"/>
    </location>
</feature>
<proteinExistence type="inferred from homology"/>
<dbReference type="PANTHER" id="PTHR23235:SF42">
    <property type="entry name" value="EARLY GROWTH RESPONSE PROTEIN 1"/>
    <property type="match status" value="1"/>
</dbReference>
<evidence type="ECO:0000256" key="2">
    <source>
        <dbReference type="ARBA" id="ARBA00004123"/>
    </source>
</evidence>
<evidence type="ECO:0000313" key="20">
    <source>
        <dbReference type="RefSeq" id="XP_028279739.1"/>
    </source>
</evidence>
<dbReference type="InterPro" id="IPR036236">
    <property type="entry name" value="Znf_C2H2_sf"/>
</dbReference>
<keyword evidence="8 16" id="KW-0863">Zinc-finger</keyword>
<keyword evidence="5" id="KW-0963">Cytoplasm</keyword>
<keyword evidence="7" id="KW-0677">Repeat</keyword>
<evidence type="ECO:0000256" key="7">
    <source>
        <dbReference type="ARBA" id="ARBA00022737"/>
    </source>
</evidence>
<evidence type="ECO:0000256" key="4">
    <source>
        <dbReference type="ARBA" id="ARBA00005682"/>
    </source>
</evidence>
<feature type="compositionally biased region" description="Basic and acidic residues" evidence="17">
    <location>
        <begin position="43"/>
        <end position="52"/>
    </location>
</feature>
<feature type="region of interest" description="Disordered" evidence="17">
    <location>
        <begin position="115"/>
        <end position="179"/>
    </location>
</feature>
<dbReference type="Gene3D" id="3.30.160.60">
    <property type="entry name" value="Classic Zinc Finger"/>
    <property type="match status" value="3"/>
</dbReference>
<comment type="subcellular location">
    <subcellularLocation>
        <location evidence="3">Cytoplasm</location>
    </subcellularLocation>
    <subcellularLocation>
        <location evidence="2">Nucleus</location>
    </subcellularLocation>
</comment>
<evidence type="ECO:0000256" key="13">
    <source>
        <dbReference type="ARBA" id="ARBA00023159"/>
    </source>
</evidence>
<evidence type="ECO:0000259" key="18">
    <source>
        <dbReference type="PROSITE" id="PS50157"/>
    </source>
</evidence>
<keyword evidence="9" id="KW-0862">Zinc</keyword>
<keyword evidence="13" id="KW-0010">Activator</keyword>
<evidence type="ECO:0000256" key="10">
    <source>
        <dbReference type="ARBA" id="ARBA00023015"/>
    </source>
</evidence>
<dbReference type="PROSITE" id="PS50157">
    <property type="entry name" value="ZINC_FINGER_C2H2_2"/>
    <property type="match status" value="3"/>
</dbReference>
<keyword evidence="15" id="KW-0539">Nucleus</keyword>
<feature type="domain" description="C2H2-type" evidence="18">
    <location>
        <begin position="317"/>
        <end position="346"/>
    </location>
</feature>
<dbReference type="GO" id="GO:0005634">
    <property type="term" value="C:nucleus"/>
    <property type="evidence" value="ECO:0007669"/>
    <property type="project" value="UniProtKB-SubCell"/>
</dbReference>
<keyword evidence="19" id="KW-1185">Reference proteome</keyword>
<dbReference type="PROSITE" id="PS00028">
    <property type="entry name" value="ZINC_FINGER_C2H2_1"/>
    <property type="match status" value="3"/>
</dbReference>
<evidence type="ECO:0000256" key="15">
    <source>
        <dbReference type="ARBA" id="ARBA00023242"/>
    </source>
</evidence>
<dbReference type="FunFam" id="3.30.160.60:FF:000324">
    <property type="entry name" value="Early growth response protein 4"/>
    <property type="match status" value="1"/>
</dbReference>
<reference evidence="20" key="1">
    <citation type="submission" date="2025-08" db="UniProtKB">
        <authorList>
            <consortium name="RefSeq"/>
        </authorList>
    </citation>
    <scope>IDENTIFICATION</scope>
</reference>
<evidence type="ECO:0000256" key="14">
    <source>
        <dbReference type="ARBA" id="ARBA00023163"/>
    </source>
</evidence>
<protein>
    <submittedName>
        <fullName evidence="20">Early growth response protein 2b-like</fullName>
    </submittedName>
</protein>
<comment type="function">
    <text evidence="1">May be involved in transcriptional regulation.</text>
</comment>
<dbReference type="RefSeq" id="XP_028279739.1">
    <property type="nucleotide sequence ID" value="XM_028423938.1"/>
</dbReference>